<dbReference type="PANTHER" id="PTHR12128:SF72">
    <property type="entry name" value="DIHYDRODIPICOLINATE SYNTHASE"/>
    <property type="match status" value="1"/>
</dbReference>
<keyword evidence="4" id="KW-1185">Reference proteome</keyword>
<dbReference type="InterPro" id="IPR013785">
    <property type="entry name" value="Aldolase_TIM"/>
</dbReference>
<dbReference type="Proteomes" id="UP000609651">
    <property type="component" value="Unassembled WGS sequence"/>
</dbReference>
<accession>A0ABX1VPC3</accession>
<proteinExistence type="inferred from homology"/>
<dbReference type="CDD" id="cd00408">
    <property type="entry name" value="DHDPS-like"/>
    <property type="match status" value="1"/>
</dbReference>
<evidence type="ECO:0000256" key="1">
    <source>
        <dbReference type="ARBA" id="ARBA00023239"/>
    </source>
</evidence>
<gene>
    <name evidence="3" type="primary">dapA_3</name>
    <name evidence="3" type="ORF">LzC2_42370</name>
</gene>
<reference evidence="3 4" key="1">
    <citation type="journal article" date="2020" name="Syst. Appl. Microbiol.">
        <title>Alienimonas chondri sp. nov., a novel planctomycete isolated from the biofilm of the red alga Chondrus crispus.</title>
        <authorList>
            <person name="Vitorino I."/>
            <person name="Albuquerque L."/>
            <person name="Wiegand S."/>
            <person name="Kallscheuer N."/>
            <person name="da Costa M.S."/>
            <person name="Lobo-da-Cunha A."/>
            <person name="Jogler C."/>
            <person name="Lage O.M."/>
        </authorList>
    </citation>
    <scope>NUCLEOTIDE SEQUENCE [LARGE SCALE GENOMIC DNA]</scope>
    <source>
        <strain evidence="3 4">LzC2</strain>
    </source>
</reference>
<dbReference type="Pfam" id="PF00701">
    <property type="entry name" value="DHDPS"/>
    <property type="match status" value="1"/>
</dbReference>
<name>A0ABX1VPC3_9PLAN</name>
<dbReference type="PANTHER" id="PTHR12128">
    <property type="entry name" value="DIHYDRODIPICOLINATE SYNTHASE"/>
    <property type="match status" value="1"/>
</dbReference>
<dbReference type="RefSeq" id="WP_171190023.1">
    <property type="nucleotide sequence ID" value="NZ_WTPX01000307.1"/>
</dbReference>
<dbReference type="Gene3D" id="3.20.20.70">
    <property type="entry name" value="Aldolase class I"/>
    <property type="match status" value="1"/>
</dbReference>
<organism evidence="3 4">
    <name type="scientific">Alienimonas chondri</name>
    <dbReference type="NCBI Taxonomy" id="2681879"/>
    <lineage>
        <taxon>Bacteria</taxon>
        <taxon>Pseudomonadati</taxon>
        <taxon>Planctomycetota</taxon>
        <taxon>Planctomycetia</taxon>
        <taxon>Planctomycetales</taxon>
        <taxon>Planctomycetaceae</taxon>
        <taxon>Alienimonas</taxon>
    </lineage>
</organism>
<evidence type="ECO:0000313" key="4">
    <source>
        <dbReference type="Proteomes" id="UP000609651"/>
    </source>
</evidence>
<dbReference type="GO" id="GO:0008840">
    <property type="term" value="F:4-hydroxy-tetrahydrodipicolinate synthase activity"/>
    <property type="evidence" value="ECO:0007669"/>
    <property type="project" value="UniProtKB-EC"/>
</dbReference>
<comment type="similarity">
    <text evidence="2">Belongs to the DapA family.</text>
</comment>
<dbReference type="PRINTS" id="PR00146">
    <property type="entry name" value="DHPICSNTHASE"/>
</dbReference>
<dbReference type="SMART" id="SM01130">
    <property type="entry name" value="DHDPS"/>
    <property type="match status" value="1"/>
</dbReference>
<sequence length="325" mass="34565">MPDSSSPAGSSWGGVFPAAVTHFVGGNGSNRNDLDLDATAKHLRAMLDAGIDGLVMLGTVGENPALDADEKLAVLKCGVETAQAHAADAGTTPVPVLAGVAENTTARAEQFAADAAATGADGLMALPAMIYKGDTGDVAAHLKATAAAGGVPIMIYNNPVSYGIDLKPEDFDHFVDDPLFVAIKESSEDPRRITDLYNRFGDRYRLFCGVDDVILESFAAGAIGWVSGLVNAFPAENRLLWDLMTAGRWDEAREVYRWYMPLLHLDTRPKLVQYIKMCDEACGYGNAHCRPPRLHPSGKDLEEVSALIADAVKNRPDVASYGTGA</sequence>
<evidence type="ECO:0000256" key="2">
    <source>
        <dbReference type="PIRNR" id="PIRNR001365"/>
    </source>
</evidence>
<dbReference type="EMBL" id="WTPX01000307">
    <property type="protein sequence ID" value="NNJ28126.1"/>
    <property type="molecule type" value="Genomic_DNA"/>
</dbReference>
<dbReference type="SUPFAM" id="SSF51569">
    <property type="entry name" value="Aldolase"/>
    <property type="match status" value="1"/>
</dbReference>
<protein>
    <submittedName>
        <fullName evidence="3">4-hydroxy-tetrahydrodipicolinate synthase</fullName>
        <ecNumber evidence="3">4.3.3.7</ecNumber>
    </submittedName>
</protein>
<dbReference type="PIRSF" id="PIRSF001365">
    <property type="entry name" value="DHDPS"/>
    <property type="match status" value="1"/>
</dbReference>
<evidence type="ECO:0000313" key="3">
    <source>
        <dbReference type="EMBL" id="NNJ28126.1"/>
    </source>
</evidence>
<comment type="caution">
    <text evidence="3">The sequence shown here is derived from an EMBL/GenBank/DDBJ whole genome shotgun (WGS) entry which is preliminary data.</text>
</comment>
<keyword evidence="1 2" id="KW-0456">Lyase</keyword>
<dbReference type="EC" id="4.3.3.7" evidence="3"/>
<dbReference type="InterPro" id="IPR002220">
    <property type="entry name" value="DapA-like"/>
</dbReference>